<name>A0ABU0VHL1_9GAMM</name>
<sequence length="688" mass="72780">MAGNVVITTTRNDVVFSVNDQSFKDAKKKIQSVGKEWEKVGSQMKKATSKVTPPGSERFKQSEYTRRTKAARAEAAAAKQAAREQLQAERKIQQIRAKSIRFSTAASNYNLTGKQRTESLSQFGDLTRQFHAGKLAAAEYNASVSKLQASMREQGRVGKKGLTLPVTAKVTKLDTSMIEGAKGAITIAATVAVGKSIMTSGQDLQSMESGLTAVTGSADKAAKEMQYLRDQSNRLGLDLIKTGKDYTSFYAAAKSSMSDGQIRNLFEGVSEYATVLGASADEQSRALKALNQMASKGQIMSEELKGQLAEGIPGAVDVFVKALQKTQNNVNLTTKDLFKLMEEGKLMSKDILPAVADEFKALARNGGALDKAVNSNRASFQRLQTAMQNSMGQFFDGGFGSALTSAFDTMSAALNNNADTFKFWGDLAGNVIEGATDAFAYLYDTIVFVARVGGHYLESMGVSFEGLKGWGEMAAYALGVTAFAGSIWKLGGAVKWILGFLNPLTKLLGVMQGIAALGGIEAATSGGVSGKQPKGTPTKQPGKLGKLGKGALAVGGGMVGAAATNPYTYPALLGGYAVVSTDNATREADGLGILDSIAQRWKAGGWANNAQNKAAEAALKPTVDMSSVYSGSAMMNNYRYPVSAPPQTHKLEVTSTVKVQDGAVKGLVREEIEENGGHQINMLIGGGH</sequence>
<feature type="domain" description="Tape measure protein N-terminal" evidence="1">
    <location>
        <begin position="196"/>
        <end position="394"/>
    </location>
</feature>
<dbReference type="NCBIfam" id="TIGR02675">
    <property type="entry name" value="tape_meas_nterm"/>
    <property type="match status" value="1"/>
</dbReference>
<proteinExistence type="predicted"/>
<keyword evidence="3" id="KW-1185">Reference proteome</keyword>
<dbReference type="InterPro" id="IPR013491">
    <property type="entry name" value="Tape_meas_N"/>
</dbReference>
<reference evidence="2" key="1">
    <citation type="submission" date="2023-07" db="EMBL/GenBank/DDBJ databases">
        <title>In vitro acaricidal activity of Serratia ureilytica strains isolated from Mimosa pudica nodules againts the dust mite Tyrophagus putrescentiae.</title>
        <authorList>
            <person name="Wong-Villareal A."/>
            <person name="Cerqueda-Garcia D."/>
        </authorList>
    </citation>
    <scope>NUCLEOTIDE SEQUENCE</scope>
    <source>
        <strain evidence="2">UTS2</strain>
    </source>
</reference>
<evidence type="ECO:0000259" key="1">
    <source>
        <dbReference type="Pfam" id="PF20155"/>
    </source>
</evidence>
<organism evidence="2 3">
    <name type="scientific">Serratia ureilytica</name>
    <dbReference type="NCBI Taxonomy" id="300181"/>
    <lineage>
        <taxon>Bacteria</taxon>
        <taxon>Pseudomonadati</taxon>
        <taxon>Pseudomonadota</taxon>
        <taxon>Gammaproteobacteria</taxon>
        <taxon>Enterobacterales</taxon>
        <taxon>Yersiniaceae</taxon>
        <taxon>Serratia</taxon>
    </lineage>
</organism>
<accession>A0ABU0VHL1</accession>
<evidence type="ECO:0000313" key="3">
    <source>
        <dbReference type="Proteomes" id="UP001177872"/>
    </source>
</evidence>
<dbReference type="EMBL" id="JAVCZN010000002">
    <property type="protein sequence ID" value="MDQ1860916.1"/>
    <property type="molecule type" value="Genomic_DNA"/>
</dbReference>
<protein>
    <submittedName>
        <fullName evidence="2">Tape measure protein</fullName>
    </submittedName>
</protein>
<dbReference type="Proteomes" id="UP001177872">
    <property type="component" value="Unassembled WGS sequence"/>
</dbReference>
<dbReference type="RefSeq" id="WP_262942477.1">
    <property type="nucleotide sequence ID" value="NZ_JAIQCT010000005.1"/>
</dbReference>
<gene>
    <name evidence="2" type="ORF">Q6237_07965</name>
</gene>
<dbReference type="Pfam" id="PF20155">
    <property type="entry name" value="TMP_3"/>
    <property type="match status" value="1"/>
</dbReference>
<comment type="caution">
    <text evidence="2">The sequence shown here is derived from an EMBL/GenBank/DDBJ whole genome shotgun (WGS) entry which is preliminary data.</text>
</comment>
<evidence type="ECO:0000313" key="2">
    <source>
        <dbReference type="EMBL" id="MDQ1860916.1"/>
    </source>
</evidence>